<reference evidence="5 6" key="1">
    <citation type="submission" date="2022-10" db="EMBL/GenBank/DDBJ databases">
        <title>Defluviimonas sp. CAU 1641 isolated from mud.</title>
        <authorList>
            <person name="Kim W."/>
        </authorList>
    </citation>
    <scope>NUCLEOTIDE SEQUENCE [LARGE SCALE GENOMIC DNA]</scope>
    <source>
        <strain evidence="5 6">CAU 1641</strain>
    </source>
</reference>
<dbReference type="InterPro" id="IPR030678">
    <property type="entry name" value="Peptide/Ni-bd"/>
</dbReference>
<dbReference type="RefSeq" id="WP_264773076.1">
    <property type="nucleotide sequence ID" value="NZ_JAPDOG010000022.1"/>
</dbReference>
<accession>A0ABT3J7H0</accession>
<dbReference type="PIRSF" id="PIRSF002741">
    <property type="entry name" value="MppA"/>
    <property type="match status" value="1"/>
</dbReference>
<evidence type="ECO:0000256" key="3">
    <source>
        <dbReference type="SAM" id="SignalP"/>
    </source>
</evidence>
<dbReference type="Proteomes" id="UP001207582">
    <property type="component" value="Unassembled WGS sequence"/>
</dbReference>
<dbReference type="EMBL" id="JAPDOG010000022">
    <property type="protein sequence ID" value="MCW3783632.1"/>
    <property type="molecule type" value="Genomic_DNA"/>
</dbReference>
<dbReference type="PANTHER" id="PTHR30290">
    <property type="entry name" value="PERIPLASMIC BINDING COMPONENT OF ABC TRANSPORTER"/>
    <property type="match status" value="1"/>
</dbReference>
<organism evidence="5 6">
    <name type="scientific">Defluviimonas salinarum</name>
    <dbReference type="NCBI Taxonomy" id="2992147"/>
    <lineage>
        <taxon>Bacteria</taxon>
        <taxon>Pseudomonadati</taxon>
        <taxon>Pseudomonadota</taxon>
        <taxon>Alphaproteobacteria</taxon>
        <taxon>Rhodobacterales</taxon>
        <taxon>Paracoccaceae</taxon>
        <taxon>Albidovulum</taxon>
    </lineage>
</organism>
<dbReference type="Gene3D" id="3.10.105.10">
    <property type="entry name" value="Dipeptide-binding Protein, Domain 3"/>
    <property type="match status" value="1"/>
</dbReference>
<sequence length="513" mass="56143">MPFTFTRRAILAAATACTSLGLSLATPADAAENVLTVAWPQDIFDWDPAKAAGVEQVLFPNIYDLLVWADPDSEEQFRPGLATEWSVDESGLVWTFKIREGVKCHDGTDFTAEDAKVSIERNAAGPVGFIWAAVEKAEAPDDYTLVLTTKYPANMPLFASSSLGAYMFSSEATDEDFTEAKASFGTGPYMLRQHLPDQQLVIDRFPDYWGGPLKGGGFDRIVHRIAKEASTRIQLLSSGEADLAFDIPTDQIESVSAGGDVKAVSFPTWQMGFWYVNNKIAPTDNIHVRRAIQHLWDRKTVSEGIYNGYTTPAIGPLAASQPGAVDLNLPDFSIEAAKAELAESGLSSDELKITVAYFTQSDEMKNDAVLFQANAAQAGLTVELTPNDWGTLWAAAQDERTASNMLSMFWGPIISSPADLLYSAFYSEEKLFNLSMYQSDEYDAKLLEAMSIEATDIKAGQAAYADAMRILVQDAAAVWDQDLNFVVGYRADLNGVGYNPAYSRAIFFDPITE</sequence>
<feature type="domain" description="Solute-binding protein family 5" evidence="4">
    <location>
        <begin position="77"/>
        <end position="428"/>
    </location>
</feature>
<dbReference type="Pfam" id="PF00496">
    <property type="entry name" value="SBP_bac_5"/>
    <property type="match status" value="1"/>
</dbReference>
<dbReference type="CDD" id="cd08512">
    <property type="entry name" value="PBP2_NikA_DppA_OppA_like_7"/>
    <property type="match status" value="1"/>
</dbReference>
<comment type="caution">
    <text evidence="5">The sequence shown here is derived from an EMBL/GenBank/DDBJ whole genome shotgun (WGS) entry which is preliminary data.</text>
</comment>
<keyword evidence="6" id="KW-1185">Reference proteome</keyword>
<evidence type="ECO:0000313" key="6">
    <source>
        <dbReference type="Proteomes" id="UP001207582"/>
    </source>
</evidence>
<evidence type="ECO:0000259" key="4">
    <source>
        <dbReference type="Pfam" id="PF00496"/>
    </source>
</evidence>
<evidence type="ECO:0000256" key="2">
    <source>
        <dbReference type="ARBA" id="ARBA00005695"/>
    </source>
</evidence>
<keyword evidence="3" id="KW-0732">Signal</keyword>
<proteinExistence type="inferred from homology"/>
<gene>
    <name evidence="5" type="ORF">OM960_18995</name>
</gene>
<evidence type="ECO:0000256" key="1">
    <source>
        <dbReference type="ARBA" id="ARBA00004418"/>
    </source>
</evidence>
<protein>
    <submittedName>
        <fullName evidence="5">ABC transporter substrate-binding protein</fullName>
    </submittedName>
</protein>
<name>A0ABT3J7H0_9RHOB</name>
<evidence type="ECO:0000313" key="5">
    <source>
        <dbReference type="EMBL" id="MCW3783632.1"/>
    </source>
</evidence>
<dbReference type="Gene3D" id="3.40.190.10">
    <property type="entry name" value="Periplasmic binding protein-like II"/>
    <property type="match status" value="1"/>
</dbReference>
<comment type="subcellular location">
    <subcellularLocation>
        <location evidence="1">Periplasm</location>
    </subcellularLocation>
</comment>
<comment type="similarity">
    <text evidence="2">Belongs to the bacterial solute-binding protein 5 family.</text>
</comment>
<feature type="signal peptide" evidence="3">
    <location>
        <begin position="1"/>
        <end position="30"/>
    </location>
</feature>
<dbReference type="SUPFAM" id="SSF53850">
    <property type="entry name" value="Periplasmic binding protein-like II"/>
    <property type="match status" value="1"/>
</dbReference>
<dbReference type="InterPro" id="IPR039424">
    <property type="entry name" value="SBP_5"/>
</dbReference>
<feature type="chain" id="PRO_5045957193" evidence="3">
    <location>
        <begin position="31"/>
        <end position="513"/>
    </location>
</feature>
<dbReference type="InterPro" id="IPR000914">
    <property type="entry name" value="SBP_5_dom"/>
</dbReference>